<sequence length="119" mass="13264">MVQPSEETLGVMVQPSEETLGVPSAWQPWGEGVDLPCHVHRGMSQAICHVSVHSERLEGGGSWTEGSSGVTWRHRRPRMEADRATLQFPQQEKKKQNPEEAGRERHSGVFITLMNVAHA</sequence>
<protein>
    <submittedName>
        <fullName evidence="2">Uncharacterized protein</fullName>
    </submittedName>
</protein>
<accession>A0A4Z2H7Q6</accession>
<dbReference type="Proteomes" id="UP000314294">
    <property type="component" value="Unassembled WGS sequence"/>
</dbReference>
<proteinExistence type="predicted"/>
<reference evidence="2 3" key="1">
    <citation type="submission" date="2019-03" db="EMBL/GenBank/DDBJ databases">
        <title>First draft genome of Liparis tanakae, snailfish: a comprehensive survey of snailfish specific genes.</title>
        <authorList>
            <person name="Kim W."/>
            <person name="Song I."/>
            <person name="Jeong J.-H."/>
            <person name="Kim D."/>
            <person name="Kim S."/>
            <person name="Ryu S."/>
            <person name="Song J.Y."/>
            <person name="Lee S.K."/>
        </authorList>
    </citation>
    <scope>NUCLEOTIDE SEQUENCE [LARGE SCALE GENOMIC DNA]</scope>
    <source>
        <tissue evidence="2">Muscle</tissue>
    </source>
</reference>
<evidence type="ECO:0000313" key="3">
    <source>
        <dbReference type="Proteomes" id="UP000314294"/>
    </source>
</evidence>
<organism evidence="2 3">
    <name type="scientific">Liparis tanakae</name>
    <name type="common">Tanaka's snailfish</name>
    <dbReference type="NCBI Taxonomy" id="230148"/>
    <lineage>
        <taxon>Eukaryota</taxon>
        <taxon>Metazoa</taxon>
        <taxon>Chordata</taxon>
        <taxon>Craniata</taxon>
        <taxon>Vertebrata</taxon>
        <taxon>Euteleostomi</taxon>
        <taxon>Actinopterygii</taxon>
        <taxon>Neopterygii</taxon>
        <taxon>Teleostei</taxon>
        <taxon>Neoteleostei</taxon>
        <taxon>Acanthomorphata</taxon>
        <taxon>Eupercaria</taxon>
        <taxon>Perciformes</taxon>
        <taxon>Cottioidei</taxon>
        <taxon>Cottales</taxon>
        <taxon>Liparidae</taxon>
        <taxon>Liparis</taxon>
    </lineage>
</organism>
<name>A0A4Z2H7Q6_9TELE</name>
<feature type="compositionally biased region" description="Basic and acidic residues" evidence="1">
    <location>
        <begin position="91"/>
        <end position="107"/>
    </location>
</feature>
<feature type="region of interest" description="Disordered" evidence="1">
    <location>
        <begin position="80"/>
        <end position="108"/>
    </location>
</feature>
<keyword evidence="3" id="KW-1185">Reference proteome</keyword>
<comment type="caution">
    <text evidence="2">The sequence shown here is derived from an EMBL/GenBank/DDBJ whole genome shotgun (WGS) entry which is preliminary data.</text>
</comment>
<evidence type="ECO:0000256" key="1">
    <source>
        <dbReference type="SAM" id="MobiDB-lite"/>
    </source>
</evidence>
<gene>
    <name evidence="2" type="ORF">EYF80_028560</name>
</gene>
<dbReference type="EMBL" id="SRLO01000319">
    <property type="protein sequence ID" value="TNN61265.1"/>
    <property type="molecule type" value="Genomic_DNA"/>
</dbReference>
<evidence type="ECO:0000313" key="2">
    <source>
        <dbReference type="EMBL" id="TNN61265.1"/>
    </source>
</evidence>
<dbReference type="AlphaFoldDB" id="A0A4Z2H7Q6"/>
<feature type="region of interest" description="Disordered" evidence="1">
    <location>
        <begin position="56"/>
        <end position="75"/>
    </location>
</feature>